<proteinExistence type="predicted"/>
<dbReference type="EMBL" id="FRBL01000008">
    <property type="protein sequence ID" value="SHM51006.1"/>
    <property type="molecule type" value="Genomic_DNA"/>
</dbReference>
<protein>
    <submittedName>
        <fullName evidence="1">Uncharacterized protein</fullName>
    </submittedName>
</protein>
<dbReference type="AlphaFoldDB" id="A0A1M7JDF2"/>
<evidence type="ECO:0000313" key="1">
    <source>
        <dbReference type="EMBL" id="SHM51006.1"/>
    </source>
</evidence>
<evidence type="ECO:0000313" key="2">
    <source>
        <dbReference type="Proteomes" id="UP000184420"/>
    </source>
</evidence>
<name>A0A1M7JDF2_9BACT</name>
<organism evidence="1 2">
    <name type="scientific">Chitinophaga jiangningensis</name>
    <dbReference type="NCBI Taxonomy" id="1419482"/>
    <lineage>
        <taxon>Bacteria</taxon>
        <taxon>Pseudomonadati</taxon>
        <taxon>Bacteroidota</taxon>
        <taxon>Chitinophagia</taxon>
        <taxon>Chitinophagales</taxon>
        <taxon>Chitinophagaceae</taxon>
        <taxon>Chitinophaga</taxon>
    </lineage>
</organism>
<sequence>MMFCVFNLYNKGLIGNKFLLVLNRFSKVFRTFVPFTSSFKPLQNKLFRKDTKSDTLAYKSSKSGAN</sequence>
<dbReference type="Proteomes" id="UP000184420">
    <property type="component" value="Unassembled WGS sequence"/>
</dbReference>
<reference evidence="1 2" key="1">
    <citation type="submission" date="2016-11" db="EMBL/GenBank/DDBJ databases">
        <authorList>
            <person name="Jaros S."/>
            <person name="Januszkiewicz K."/>
            <person name="Wedrychowicz H."/>
        </authorList>
    </citation>
    <scope>NUCLEOTIDE SEQUENCE [LARGE SCALE GENOMIC DNA]</scope>
    <source>
        <strain evidence="1 2">DSM 27406</strain>
    </source>
</reference>
<keyword evidence="2" id="KW-1185">Reference proteome</keyword>
<accession>A0A1M7JDF2</accession>
<gene>
    <name evidence="1" type="ORF">SAMN05444266_108321</name>
</gene>